<comment type="similarity">
    <text evidence="1">Belongs to the carbohydrate kinase PfkB family.</text>
</comment>
<dbReference type="PANTHER" id="PTHR43320">
    <property type="entry name" value="SUGAR KINASE"/>
    <property type="match status" value="1"/>
</dbReference>
<dbReference type="CDD" id="cd01168">
    <property type="entry name" value="adenosine_kinase"/>
    <property type="match status" value="1"/>
</dbReference>
<keyword evidence="3 6" id="KW-0418">Kinase</keyword>
<accession>C1E0X7</accession>
<keyword evidence="2" id="KW-0808">Transferase</keyword>
<dbReference type="GO" id="GO:0016301">
    <property type="term" value="F:kinase activity"/>
    <property type="evidence" value="ECO:0007669"/>
    <property type="project" value="UniProtKB-KW"/>
</dbReference>
<evidence type="ECO:0000256" key="2">
    <source>
        <dbReference type="ARBA" id="ARBA00022679"/>
    </source>
</evidence>
<dbReference type="InterPro" id="IPR031100">
    <property type="entry name" value="LOG_fam"/>
</dbReference>
<sequence length="610" mass="65727">MKDVDTPHVTPIKGYAADAGKRKRSLDGTPDASPPEVIALETLAVIDHSCKVPDHFFKAGPGFKGEVGGSIRVDEETLQTMLVNVGEFSTKAGGSAANTARGLAAGFDIRTSLISAVGKDEWGALFTSSMRRAGVDASKTVVRDDPEARTGRCVCLVDKTGQRTMRPSFDDKHRLLPNEITPDMFEGSRWVVVNGYSYYSPGFLEAACDAASIAGCKVAMHLASFEIVRKFRPHLTSLLASGKVHVVFANEDEARELVGGGDASSESIETDTKIEAALAKLAEWCDIAVVTLGDKGCVAMRDAERVDQKAFKGFDVKDTTGAGDLFSAGFMYGLLRNASLERCCELGCLSGAAVVQTMGAEISADGWTWVHAHMHEGRARSLVRGSAGAVQRELLACYELIESIGRGVVYYGSARLKADNPHFIRSRELGKMVSELLGTPTWTGGGPGMMEAASLGAMDAGKAVAGIRIEREAGTKVRSAAQSYLKPEHTVFCKFLSPRKVALVDAGVRKKSEDRTAYVFLPGGLGTMDELFELFTLYQLHKLGTDHPVPVIIVNYDGFYDCLLDFVNTMQGHGTVGAGEYDQMVVKNTNDEVVDYLKQYYNIEGHDVAA</sequence>
<dbReference type="Pfam" id="PF03641">
    <property type="entry name" value="Lysine_decarbox"/>
    <property type="match status" value="1"/>
</dbReference>
<dbReference type="SUPFAM" id="SSF102405">
    <property type="entry name" value="MCP/YpsA-like"/>
    <property type="match status" value="1"/>
</dbReference>
<dbReference type="OrthoDB" id="414463at2759"/>
<dbReference type="AlphaFoldDB" id="C1E0X7"/>
<evidence type="ECO:0000256" key="3">
    <source>
        <dbReference type="ARBA" id="ARBA00022777"/>
    </source>
</evidence>
<dbReference type="FunCoup" id="C1E0X7">
    <property type="interactions" value="14"/>
</dbReference>
<proteinExistence type="inferred from homology"/>
<reference evidence="6 7" key="1">
    <citation type="journal article" date="2009" name="Science">
        <title>Green evolution and dynamic adaptations revealed by genomes of the marine picoeukaryotes Micromonas.</title>
        <authorList>
            <person name="Worden A.Z."/>
            <person name="Lee J.H."/>
            <person name="Mock T."/>
            <person name="Rouze P."/>
            <person name="Simmons M.P."/>
            <person name="Aerts A.L."/>
            <person name="Allen A.E."/>
            <person name="Cuvelier M.L."/>
            <person name="Derelle E."/>
            <person name="Everett M.V."/>
            <person name="Foulon E."/>
            <person name="Grimwood J."/>
            <person name="Gundlach H."/>
            <person name="Henrissat B."/>
            <person name="Napoli C."/>
            <person name="McDonald S.M."/>
            <person name="Parker M.S."/>
            <person name="Rombauts S."/>
            <person name="Salamov A."/>
            <person name="Von Dassow P."/>
            <person name="Badger J.H."/>
            <person name="Coutinho P.M."/>
            <person name="Demir E."/>
            <person name="Dubchak I."/>
            <person name="Gentemann C."/>
            <person name="Eikrem W."/>
            <person name="Gready J.E."/>
            <person name="John U."/>
            <person name="Lanier W."/>
            <person name="Lindquist E.A."/>
            <person name="Lucas S."/>
            <person name="Mayer K.F."/>
            <person name="Moreau H."/>
            <person name="Not F."/>
            <person name="Otillar R."/>
            <person name="Panaud O."/>
            <person name="Pangilinan J."/>
            <person name="Paulsen I."/>
            <person name="Piegu B."/>
            <person name="Poliakov A."/>
            <person name="Robbens S."/>
            <person name="Schmutz J."/>
            <person name="Toulza E."/>
            <person name="Wyss T."/>
            <person name="Zelensky A."/>
            <person name="Zhou K."/>
            <person name="Armbrust E.V."/>
            <person name="Bhattacharya D."/>
            <person name="Goodenough U.W."/>
            <person name="Van de Peer Y."/>
            <person name="Grigoriev I.V."/>
        </authorList>
    </citation>
    <scope>NUCLEOTIDE SEQUENCE [LARGE SCALE GENOMIC DNA]</scope>
    <source>
        <strain evidence="7">RCC299 / NOUM17</strain>
    </source>
</reference>
<evidence type="ECO:0000259" key="5">
    <source>
        <dbReference type="Pfam" id="PF00294"/>
    </source>
</evidence>
<evidence type="ECO:0000313" key="6">
    <source>
        <dbReference type="EMBL" id="ACO61633.1"/>
    </source>
</evidence>
<dbReference type="InterPro" id="IPR011611">
    <property type="entry name" value="PfkB_dom"/>
</dbReference>
<dbReference type="Proteomes" id="UP000002009">
    <property type="component" value="Chromosome 3"/>
</dbReference>
<evidence type="ECO:0000256" key="1">
    <source>
        <dbReference type="ARBA" id="ARBA00010688"/>
    </source>
</evidence>
<dbReference type="InParanoid" id="C1E0X7"/>
<dbReference type="RefSeq" id="XP_002500375.1">
    <property type="nucleotide sequence ID" value="XM_002500329.1"/>
</dbReference>
<dbReference type="PANTHER" id="PTHR43320:SF1">
    <property type="entry name" value="OS01G0105900 PROTEIN"/>
    <property type="match status" value="1"/>
</dbReference>
<gene>
    <name evidence="6" type="ORF">MICPUN_56673</name>
</gene>
<dbReference type="KEGG" id="mis:MICPUN_56673"/>
<organism evidence="6 7">
    <name type="scientific">Micromonas commoda (strain RCC299 / NOUM17 / CCMP2709)</name>
    <name type="common">Picoplanktonic green alga</name>
    <dbReference type="NCBI Taxonomy" id="296587"/>
    <lineage>
        <taxon>Eukaryota</taxon>
        <taxon>Viridiplantae</taxon>
        <taxon>Chlorophyta</taxon>
        <taxon>Mamiellophyceae</taxon>
        <taxon>Mamiellales</taxon>
        <taxon>Mamiellaceae</taxon>
        <taxon>Micromonas</taxon>
    </lineage>
</organism>
<dbReference type="Pfam" id="PF00294">
    <property type="entry name" value="PfkB"/>
    <property type="match status" value="1"/>
</dbReference>
<dbReference type="SUPFAM" id="SSF53613">
    <property type="entry name" value="Ribokinase-like"/>
    <property type="match status" value="1"/>
</dbReference>
<dbReference type="Gene3D" id="3.40.50.450">
    <property type="match status" value="1"/>
</dbReference>
<feature type="domain" description="Carbohydrate kinase PfkB" evidence="5">
    <location>
        <begin position="75"/>
        <end position="363"/>
    </location>
</feature>
<dbReference type="InterPro" id="IPR002173">
    <property type="entry name" value="Carboh/pur_kinase_PfkB_CS"/>
</dbReference>
<dbReference type="PROSITE" id="PS00584">
    <property type="entry name" value="PFKB_KINASES_2"/>
    <property type="match status" value="1"/>
</dbReference>
<dbReference type="Gene3D" id="3.40.1190.20">
    <property type="match status" value="1"/>
</dbReference>
<name>C1E0X7_MICCC</name>
<feature type="region of interest" description="Disordered" evidence="4">
    <location>
        <begin position="1"/>
        <end position="33"/>
    </location>
</feature>
<dbReference type="InterPro" id="IPR029056">
    <property type="entry name" value="Ribokinase-like"/>
</dbReference>
<evidence type="ECO:0000256" key="4">
    <source>
        <dbReference type="SAM" id="MobiDB-lite"/>
    </source>
</evidence>
<dbReference type="OMA" id="ICNEDEA"/>
<evidence type="ECO:0000313" key="7">
    <source>
        <dbReference type="Proteomes" id="UP000002009"/>
    </source>
</evidence>
<dbReference type="GeneID" id="8241566"/>
<dbReference type="InterPro" id="IPR052700">
    <property type="entry name" value="Carb_kinase_PfkB-like"/>
</dbReference>
<dbReference type="EMBL" id="CP001324">
    <property type="protein sequence ID" value="ACO61633.1"/>
    <property type="molecule type" value="Genomic_DNA"/>
</dbReference>
<keyword evidence="7" id="KW-1185">Reference proteome</keyword>
<dbReference type="eggNOG" id="KOG2854">
    <property type="taxonomic scope" value="Eukaryota"/>
</dbReference>
<protein>
    <submittedName>
        <fullName evidence="6">Kinase/lysine decarboxylase</fullName>
    </submittedName>
</protein>
<dbReference type="STRING" id="296587.C1E0X7"/>